<comment type="similarity">
    <text evidence="2">Belongs to the bacterial ribosomal protein bS16 family.</text>
</comment>
<dbReference type="STRING" id="225164.V3ZQS9"/>
<dbReference type="GO" id="GO:0005743">
    <property type="term" value="C:mitochondrial inner membrane"/>
    <property type="evidence" value="ECO:0007669"/>
    <property type="project" value="UniProtKB-ARBA"/>
</dbReference>
<evidence type="ECO:0000256" key="7">
    <source>
        <dbReference type="ARBA" id="ARBA00035438"/>
    </source>
</evidence>
<dbReference type="PANTHER" id="PTHR12919:SF20">
    <property type="entry name" value="SMALL RIBOSOMAL SUBUNIT PROTEIN BS16M"/>
    <property type="match status" value="1"/>
</dbReference>
<dbReference type="InterPro" id="IPR000307">
    <property type="entry name" value="Ribosomal_bS16"/>
</dbReference>
<dbReference type="GO" id="GO:0003735">
    <property type="term" value="F:structural constituent of ribosome"/>
    <property type="evidence" value="ECO:0007669"/>
    <property type="project" value="InterPro"/>
</dbReference>
<accession>V3ZQS9</accession>
<name>V3ZQS9_LOTGI</name>
<dbReference type="SUPFAM" id="SSF54565">
    <property type="entry name" value="Ribosomal protein S16"/>
    <property type="match status" value="1"/>
</dbReference>
<dbReference type="Gene3D" id="3.30.1320.10">
    <property type="match status" value="1"/>
</dbReference>
<keyword evidence="9" id="KW-1185">Reference proteome</keyword>
<dbReference type="GO" id="GO:0005763">
    <property type="term" value="C:mitochondrial small ribosomal subunit"/>
    <property type="evidence" value="ECO:0007669"/>
    <property type="project" value="TreeGrafter"/>
</dbReference>
<dbReference type="RefSeq" id="XP_009062689.1">
    <property type="nucleotide sequence ID" value="XM_009064441.1"/>
</dbReference>
<dbReference type="CTD" id="20246933"/>
<dbReference type="GeneID" id="20246933"/>
<dbReference type="KEGG" id="lgi:LOTGIDRAFT_220505"/>
<evidence type="ECO:0000256" key="5">
    <source>
        <dbReference type="ARBA" id="ARBA00023274"/>
    </source>
</evidence>
<evidence type="ECO:0000256" key="1">
    <source>
        <dbReference type="ARBA" id="ARBA00004173"/>
    </source>
</evidence>
<dbReference type="NCBIfam" id="TIGR00002">
    <property type="entry name" value="S16"/>
    <property type="match status" value="1"/>
</dbReference>
<proteinExistence type="inferred from homology"/>
<dbReference type="HOGENOM" id="CLU_100590_4_0_1"/>
<evidence type="ECO:0000256" key="4">
    <source>
        <dbReference type="ARBA" id="ARBA00023128"/>
    </source>
</evidence>
<keyword evidence="4" id="KW-0496">Mitochondrion</keyword>
<organism evidence="8 9">
    <name type="scientific">Lottia gigantea</name>
    <name type="common">Giant owl limpet</name>
    <dbReference type="NCBI Taxonomy" id="225164"/>
    <lineage>
        <taxon>Eukaryota</taxon>
        <taxon>Metazoa</taxon>
        <taxon>Spiralia</taxon>
        <taxon>Lophotrochozoa</taxon>
        <taxon>Mollusca</taxon>
        <taxon>Gastropoda</taxon>
        <taxon>Patellogastropoda</taxon>
        <taxon>Lottioidea</taxon>
        <taxon>Lottiidae</taxon>
        <taxon>Lottia</taxon>
    </lineage>
</organism>
<sequence length="122" mass="14176">MPRFKYRAFKLIRMRVQGCTNRPFYEIVVTPKDNPRQGRPTEVLGFYEPLPNLNNEKILAVNLKRVRYWMGEGALLSQPLERLLGLSGFLPVHPIDYLDAFRNRKKLENVTEKGEDNVQSAS</sequence>
<evidence type="ECO:0000313" key="8">
    <source>
        <dbReference type="EMBL" id="ESO86712.1"/>
    </source>
</evidence>
<evidence type="ECO:0000256" key="3">
    <source>
        <dbReference type="ARBA" id="ARBA00022980"/>
    </source>
</evidence>
<evidence type="ECO:0000313" key="9">
    <source>
        <dbReference type="Proteomes" id="UP000030746"/>
    </source>
</evidence>
<dbReference type="HAMAP" id="MF_00385">
    <property type="entry name" value="Ribosomal_bS16"/>
    <property type="match status" value="1"/>
</dbReference>
<dbReference type="OMA" id="PNDYNER"/>
<dbReference type="Pfam" id="PF00886">
    <property type="entry name" value="Ribosomal_S16"/>
    <property type="match status" value="1"/>
</dbReference>
<dbReference type="EMBL" id="KB203019">
    <property type="protein sequence ID" value="ESO86712.1"/>
    <property type="molecule type" value="Genomic_DNA"/>
</dbReference>
<comment type="subcellular location">
    <subcellularLocation>
        <location evidence="1">Mitochondrion</location>
    </subcellularLocation>
</comment>
<evidence type="ECO:0000256" key="2">
    <source>
        <dbReference type="ARBA" id="ARBA00006668"/>
    </source>
</evidence>
<evidence type="ECO:0000256" key="6">
    <source>
        <dbReference type="ARBA" id="ARBA00035263"/>
    </source>
</evidence>
<dbReference type="OrthoDB" id="407221at2759"/>
<reference evidence="8 9" key="1">
    <citation type="journal article" date="2013" name="Nature">
        <title>Insights into bilaterian evolution from three spiralian genomes.</title>
        <authorList>
            <person name="Simakov O."/>
            <person name="Marletaz F."/>
            <person name="Cho S.J."/>
            <person name="Edsinger-Gonzales E."/>
            <person name="Havlak P."/>
            <person name="Hellsten U."/>
            <person name="Kuo D.H."/>
            <person name="Larsson T."/>
            <person name="Lv J."/>
            <person name="Arendt D."/>
            <person name="Savage R."/>
            <person name="Osoegawa K."/>
            <person name="de Jong P."/>
            <person name="Grimwood J."/>
            <person name="Chapman J.A."/>
            <person name="Shapiro H."/>
            <person name="Aerts A."/>
            <person name="Otillar R.P."/>
            <person name="Terry A.Y."/>
            <person name="Boore J.L."/>
            <person name="Grigoriev I.V."/>
            <person name="Lindberg D.R."/>
            <person name="Seaver E.C."/>
            <person name="Weisblat D.A."/>
            <person name="Putnam N.H."/>
            <person name="Rokhsar D.S."/>
        </authorList>
    </citation>
    <scope>NUCLEOTIDE SEQUENCE [LARGE SCALE GENOMIC DNA]</scope>
</reference>
<keyword evidence="3" id="KW-0689">Ribosomal protein</keyword>
<dbReference type="FunFam" id="3.30.1320.10:FF:000004">
    <property type="entry name" value="28S ribosomal protein S16, mitochondrial"/>
    <property type="match status" value="1"/>
</dbReference>
<dbReference type="AlphaFoldDB" id="V3ZQS9"/>
<dbReference type="Proteomes" id="UP000030746">
    <property type="component" value="Unassembled WGS sequence"/>
</dbReference>
<dbReference type="PANTHER" id="PTHR12919">
    <property type="entry name" value="30S RIBOSOMAL PROTEIN S16"/>
    <property type="match status" value="1"/>
</dbReference>
<dbReference type="InterPro" id="IPR023803">
    <property type="entry name" value="Ribosomal_bS16_dom_sf"/>
</dbReference>
<dbReference type="GO" id="GO:0032543">
    <property type="term" value="P:mitochondrial translation"/>
    <property type="evidence" value="ECO:0007669"/>
    <property type="project" value="TreeGrafter"/>
</dbReference>
<gene>
    <name evidence="8" type="ORF">LOTGIDRAFT_220505</name>
</gene>
<keyword evidence="5" id="KW-0687">Ribonucleoprotein</keyword>
<protein>
    <recommendedName>
        <fullName evidence="6">Small ribosomal subunit protein bS16m</fullName>
    </recommendedName>
    <alternativeName>
        <fullName evidence="7">28S ribosomal protein S16, mitochondrial</fullName>
    </alternativeName>
</protein>